<dbReference type="InterPro" id="IPR032710">
    <property type="entry name" value="NTF2-like_dom_sf"/>
</dbReference>
<accession>A0A2A9FB54</accession>
<dbReference type="AlphaFoldDB" id="A0A2A9FB54"/>
<comment type="caution">
    <text evidence="1">The sequence shown here is derived from an EMBL/GenBank/DDBJ whole genome shotgun (WGS) entry which is preliminary data.</text>
</comment>
<sequence>MSDQDTAEIIAVHEAWMYSNNGLEIEKMTPNFADPGYHQFNLNGFTYDLAEKIRLWEGLRTLGMDLALEKIQEPVVFVHGDLAYLLDEWDVVIGGSGDSGTVVATGERSRIRITEVFRRDDGAGAKVWKIWHFHCSFAAAEGAVKFPQDA</sequence>
<dbReference type="RefSeq" id="WP_098511625.1">
    <property type="nucleotide sequence ID" value="NZ_JBIAKZ010000026.1"/>
</dbReference>
<evidence type="ECO:0000313" key="1">
    <source>
        <dbReference type="EMBL" id="PFG47655.1"/>
    </source>
</evidence>
<protein>
    <submittedName>
        <fullName evidence="1">SnoaL-like protein</fullName>
    </submittedName>
</protein>
<gene>
    <name evidence="1" type="ORF">ATK36_2702</name>
</gene>
<dbReference type="SUPFAM" id="SSF54427">
    <property type="entry name" value="NTF2-like"/>
    <property type="match status" value="1"/>
</dbReference>
<evidence type="ECO:0000313" key="2">
    <source>
        <dbReference type="Proteomes" id="UP000243542"/>
    </source>
</evidence>
<keyword evidence="2" id="KW-1185">Reference proteome</keyword>
<proteinExistence type="predicted"/>
<dbReference type="Proteomes" id="UP000243542">
    <property type="component" value="Unassembled WGS sequence"/>
</dbReference>
<reference evidence="1 2" key="1">
    <citation type="submission" date="2017-10" db="EMBL/GenBank/DDBJ databases">
        <title>Sequencing the genomes of 1000 actinobacteria strains.</title>
        <authorList>
            <person name="Klenk H.-P."/>
        </authorList>
    </citation>
    <scope>NUCLEOTIDE SEQUENCE [LARGE SCALE GENOMIC DNA]</scope>
    <source>
        <strain evidence="1 2">DSM 46092</strain>
    </source>
</reference>
<dbReference type="EMBL" id="PDJK01000002">
    <property type="protein sequence ID" value="PFG47655.1"/>
    <property type="molecule type" value="Genomic_DNA"/>
</dbReference>
<organism evidence="1 2">
    <name type="scientific">Amycolatopsis sulphurea</name>
    <dbReference type="NCBI Taxonomy" id="76022"/>
    <lineage>
        <taxon>Bacteria</taxon>
        <taxon>Bacillati</taxon>
        <taxon>Actinomycetota</taxon>
        <taxon>Actinomycetes</taxon>
        <taxon>Pseudonocardiales</taxon>
        <taxon>Pseudonocardiaceae</taxon>
        <taxon>Amycolatopsis</taxon>
    </lineage>
</organism>
<name>A0A2A9FB54_9PSEU</name>
<dbReference type="Gene3D" id="3.10.450.50">
    <property type="match status" value="1"/>
</dbReference>